<evidence type="ECO:0000313" key="2">
    <source>
        <dbReference type="Proteomes" id="UP000276133"/>
    </source>
</evidence>
<dbReference type="EMBL" id="REGN01004072">
    <property type="protein sequence ID" value="RNA19320.1"/>
    <property type="molecule type" value="Genomic_DNA"/>
</dbReference>
<protein>
    <submittedName>
        <fullName evidence="1">Uncharacterized protein</fullName>
    </submittedName>
</protein>
<reference evidence="1 2" key="1">
    <citation type="journal article" date="2018" name="Sci. Rep.">
        <title>Genomic signatures of local adaptation to the degree of environmental predictability in rotifers.</title>
        <authorList>
            <person name="Franch-Gras L."/>
            <person name="Hahn C."/>
            <person name="Garcia-Roger E.M."/>
            <person name="Carmona M.J."/>
            <person name="Serra M."/>
            <person name="Gomez A."/>
        </authorList>
    </citation>
    <scope>NUCLEOTIDE SEQUENCE [LARGE SCALE GENOMIC DNA]</scope>
    <source>
        <strain evidence="1">HYR1</strain>
    </source>
</reference>
<gene>
    <name evidence="1" type="ORF">BpHYR1_017975</name>
</gene>
<dbReference type="AlphaFoldDB" id="A0A3M7R706"/>
<accession>A0A3M7R706</accession>
<comment type="caution">
    <text evidence="1">The sequence shown here is derived from an EMBL/GenBank/DDBJ whole genome shotgun (WGS) entry which is preliminary data.</text>
</comment>
<proteinExistence type="predicted"/>
<sequence>MSSNVYYNFKWLLLKHGPPRKDINKYSVDKKNRLIVKKNFLLLRFLYYFFGLRQNLKKDEPNVLELRFWSCVKAGIILY</sequence>
<name>A0A3M7R706_BRAPC</name>
<dbReference type="Proteomes" id="UP000276133">
    <property type="component" value="Unassembled WGS sequence"/>
</dbReference>
<keyword evidence="2" id="KW-1185">Reference proteome</keyword>
<organism evidence="1 2">
    <name type="scientific">Brachionus plicatilis</name>
    <name type="common">Marine rotifer</name>
    <name type="synonym">Brachionus muelleri</name>
    <dbReference type="NCBI Taxonomy" id="10195"/>
    <lineage>
        <taxon>Eukaryota</taxon>
        <taxon>Metazoa</taxon>
        <taxon>Spiralia</taxon>
        <taxon>Gnathifera</taxon>
        <taxon>Rotifera</taxon>
        <taxon>Eurotatoria</taxon>
        <taxon>Monogononta</taxon>
        <taxon>Pseudotrocha</taxon>
        <taxon>Ploima</taxon>
        <taxon>Brachionidae</taxon>
        <taxon>Brachionus</taxon>
    </lineage>
</organism>
<evidence type="ECO:0000313" key="1">
    <source>
        <dbReference type="EMBL" id="RNA19320.1"/>
    </source>
</evidence>